<name>A0A0M3KGR4_ANISI</name>
<gene>
    <name evidence="2" type="ORF">ASIM_LOCUS19562</name>
</gene>
<dbReference type="AlphaFoldDB" id="A0A0M3KGR4"/>
<keyword evidence="1" id="KW-1133">Transmembrane helix</keyword>
<proteinExistence type="predicted"/>
<evidence type="ECO:0000313" key="3">
    <source>
        <dbReference type="Proteomes" id="UP000267096"/>
    </source>
</evidence>
<dbReference type="EMBL" id="UYRR01037479">
    <property type="protein sequence ID" value="VDK70508.1"/>
    <property type="molecule type" value="Genomic_DNA"/>
</dbReference>
<evidence type="ECO:0000256" key="1">
    <source>
        <dbReference type="SAM" id="Phobius"/>
    </source>
</evidence>
<dbReference type="WBParaSite" id="ASIM_0002017801-mRNA-1">
    <property type="protein sequence ID" value="ASIM_0002017801-mRNA-1"/>
    <property type="gene ID" value="ASIM_0002017801"/>
</dbReference>
<sequence>MSDQRCDIASSGDAIETLKLNRKVPLTAGAAISLSIVCIALTLPGAELTIPSQKEKSHSMMLSLSTNQSHPSTQQAPPCFDYFVFVVDNSNVTASNYNKIVQSLTYITNKWKLNEKLQLTAATAAGDSTEAMPFTKNLTEWKELLIGLINTLPSSDPATTPIQLADGISFEYCDSDSEFKIAQGGSVKFIIFTSFSCANIAGFQLLALKAYESELLWWNFDKL</sequence>
<evidence type="ECO:0000313" key="2">
    <source>
        <dbReference type="EMBL" id="VDK70508.1"/>
    </source>
</evidence>
<dbReference type="Proteomes" id="UP000267096">
    <property type="component" value="Unassembled WGS sequence"/>
</dbReference>
<keyword evidence="1" id="KW-0812">Transmembrane</keyword>
<organism evidence="4">
    <name type="scientific">Anisakis simplex</name>
    <name type="common">Herring worm</name>
    <dbReference type="NCBI Taxonomy" id="6269"/>
    <lineage>
        <taxon>Eukaryota</taxon>
        <taxon>Metazoa</taxon>
        <taxon>Ecdysozoa</taxon>
        <taxon>Nematoda</taxon>
        <taxon>Chromadorea</taxon>
        <taxon>Rhabditida</taxon>
        <taxon>Spirurina</taxon>
        <taxon>Ascaridomorpha</taxon>
        <taxon>Ascaridoidea</taxon>
        <taxon>Anisakidae</taxon>
        <taxon>Anisakis</taxon>
        <taxon>Anisakis simplex complex</taxon>
    </lineage>
</organism>
<reference evidence="4" key="1">
    <citation type="submission" date="2017-02" db="UniProtKB">
        <authorList>
            <consortium name="WormBaseParasite"/>
        </authorList>
    </citation>
    <scope>IDENTIFICATION</scope>
</reference>
<reference evidence="2 3" key="2">
    <citation type="submission" date="2018-11" db="EMBL/GenBank/DDBJ databases">
        <authorList>
            <consortium name="Pathogen Informatics"/>
        </authorList>
    </citation>
    <scope>NUCLEOTIDE SEQUENCE [LARGE SCALE GENOMIC DNA]</scope>
</reference>
<keyword evidence="3" id="KW-1185">Reference proteome</keyword>
<feature type="transmembrane region" description="Helical" evidence="1">
    <location>
        <begin position="28"/>
        <end position="50"/>
    </location>
</feature>
<evidence type="ECO:0000313" key="4">
    <source>
        <dbReference type="WBParaSite" id="ASIM_0002017801-mRNA-1"/>
    </source>
</evidence>
<keyword evidence="1" id="KW-0472">Membrane</keyword>
<protein>
    <submittedName>
        <fullName evidence="4">VWFA domain-containing protein</fullName>
    </submittedName>
</protein>
<accession>A0A0M3KGR4</accession>